<evidence type="ECO:0000313" key="2">
    <source>
        <dbReference type="EMBL" id="OGD68550.1"/>
    </source>
</evidence>
<keyword evidence="1" id="KW-0472">Membrane</keyword>
<gene>
    <name evidence="2" type="ORF">A2996_00240</name>
</gene>
<keyword evidence="1" id="KW-0812">Transmembrane</keyword>
<keyword evidence="1" id="KW-1133">Transmembrane helix</keyword>
<reference evidence="2 3" key="1">
    <citation type="journal article" date="2016" name="Nat. Commun.">
        <title>Thousands of microbial genomes shed light on interconnected biogeochemical processes in an aquifer system.</title>
        <authorList>
            <person name="Anantharaman K."/>
            <person name="Brown C.T."/>
            <person name="Hug L.A."/>
            <person name="Sharon I."/>
            <person name="Castelle C.J."/>
            <person name="Probst A.J."/>
            <person name="Thomas B.C."/>
            <person name="Singh A."/>
            <person name="Wilkins M.J."/>
            <person name="Karaoz U."/>
            <person name="Brodie E.L."/>
            <person name="Williams K.H."/>
            <person name="Hubbard S.S."/>
            <person name="Banfield J.F."/>
        </authorList>
    </citation>
    <scope>NUCLEOTIDE SEQUENCE [LARGE SCALE GENOMIC DNA]</scope>
</reference>
<dbReference type="AlphaFoldDB" id="A0A1F5EML6"/>
<organism evidence="2 3">
    <name type="scientific">Candidatus Campbellbacteria bacterium RIFCSPLOWO2_01_FULL_34_15</name>
    <dbReference type="NCBI Taxonomy" id="1797579"/>
    <lineage>
        <taxon>Bacteria</taxon>
        <taxon>Candidatus Campbelliibacteriota</taxon>
    </lineage>
</organism>
<comment type="caution">
    <text evidence="2">The sequence shown here is derived from an EMBL/GenBank/DDBJ whole genome shotgun (WGS) entry which is preliminary data.</text>
</comment>
<proteinExistence type="predicted"/>
<dbReference type="EMBL" id="MFAB01000022">
    <property type="protein sequence ID" value="OGD68550.1"/>
    <property type="molecule type" value="Genomic_DNA"/>
</dbReference>
<accession>A0A1F5EML6</accession>
<protein>
    <submittedName>
        <fullName evidence="2">Uncharacterized protein</fullName>
    </submittedName>
</protein>
<sequence length="200" mass="23180">MDEINVLLQEQYIEVLEKTNEQLSLFPYDVIIGTLSFLVTFLTIVFAWYLYKQSVDYQKRFDGFIKELRRTFDEELKKNSVITNDKIDEFIKKREAELKDTTGKAREKIEEEIKEIREIKKNLNRSPLNTIDNIDIIQPISGVRNALSDIYNNSSISFGSPFHFCNKCGNTYSRDLENNILSMGVGFSHRSICPSCGNVN</sequence>
<evidence type="ECO:0000313" key="3">
    <source>
        <dbReference type="Proteomes" id="UP000176865"/>
    </source>
</evidence>
<name>A0A1F5EML6_9BACT</name>
<feature type="transmembrane region" description="Helical" evidence="1">
    <location>
        <begin position="30"/>
        <end position="51"/>
    </location>
</feature>
<evidence type="ECO:0000256" key="1">
    <source>
        <dbReference type="SAM" id="Phobius"/>
    </source>
</evidence>
<dbReference type="Proteomes" id="UP000176865">
    <property type="component" value="Unassembled WGS sequence"/>
</dbReference>